<accession>A0A165VS14</accession>
<feature type="region of interest" description="Disordered" evidence="1">
    <location>
        <begin position="58"/>
        <end position="80"/>
    </location>
</feature>
<dbReference type="InterPro" id="IPR039961">
    <property type="entry name" value="Nuo9.5"/>
</dbReference>
<dbReference type="Proteomes" id="UP000076761">
    <property type="component" value="Unassembled WGS sequence"/>
</dbReference>
<protein>
    <recommendedName>
        <fullName evidence="5">NADH-ubiquinone oxidoreductase 9.5 kDa subunit</fullName>
    </recommendedName>
</protein>
<dbReference type="STRING" id="1314782.A0A165VS14"/>
<feature type="compositionally biased region" description="Basic and acidic residues" evidence="1">
    <location>
        <begin position="68"/>
        <end position="80"/>
    </location>
</feature>
<dbReference type="CDD" id="cd22903">
    <property type="entry name" value="NI9M"/>
    <property type="match status" value="1"/>
</dbReference>
<evidence type="ECO:0000256" key="1">
    <source>
        <dbReference type="SAM" id="MobiDB-lite"/>
    </source>
</evidence>
<dbReference type="PANTHER" id="PTHR38488:SF1">
    <property type="entry name" value="OXIDOREDUCTASE 9.5 KDA SUBUNIT, PUTATIVE (AFU_ORTHOLOGUE AFUA_5G08980)-RELATED"/>
    <property type="match status" value="1"/>
</dbReference>
<keyword evidence="2" id="KW-0812">Transmembrane</keyword>
<evidence type="ECO:0000256" key="2">
    <source>
        <dbReference type="SAM" id="Phobius"/>
    </source>
</evidence>
<evidence type="ECO:0000313" key="4">
    <source>
        <dbReference type="Proteomes" id="UP000076761"/>
    </source>
</evidence>
<dbReference type="PANTHER" id="PTHR38488">
    <property type="entry name" value="OXIDOREDUCTASE 9.5 KDA SUBUNIT, PUTATIVE (AFU_ORTHOLOGUE AFUA_5G08980)-RELATED"/>
    <property type="match status" value="1"/>
</dbReference>
<feature type="transmembrane region" description="Helical" evidence="2">
    <location>
        <begin position="27"/>
        <end position="45"/>
    </location>
</feature>
<organism evidence="3 4">
    <name type="scientific">Neolentinus lepideus HHB14362 ss-1</name>
    <dbReference type="NCBI Taxonomy" id="1314782"/>
    <lineage>
        <taxon>Eukaryota</taxon>
        <taxon>Fungi</taxon>
        <taxon>Dikarya</taxon>
        <taxon>Basidiomycota</taxon>
        <taxon>Agaricomycotina</taxon>
        <taxon>Agaricomycetes</taxon>
        <taxon>Gloeophyllales</taxon>
        <taxon>Gloeophyllaceae</taxon>
        <taxon>Neolentinus</taxon>
    </lineage>
</organism>
<sequence length="80" mass="9064">MASISSIFSPFRNTYRYLHRQAHENPVILFSVILGSLGPVTMIVVPQIRARLGYKPAPPIPTSYPVPDRPRRPVEGYEDE</sequence>
<dbReference type="AlphaFoldDB" id="A0A165VS14"/>
<keyword evidence="4" id="KW-1185">Reference proteome</keyword>
<dbReference type="OrthoDB" id="2093409at2759"/>
<dbReference type="InParanoid" id="A0A165VS14"/>
<dbReference type="EMBL" id="KV425552">
    <property type="protein sequence ID" value="KZT30101.1"/>
    <property type="molecule type" value="Genomic_DNA"/>
</dbReference>
<name>A0A165VS14_9AGAM</name>
<gene>
    <name evidence="3" type="ORF">NEOLEDRAFT_1054965</name>
</gene>
<evidence type="ECO:0008006" key="5">
    <source>
        <dbReference type="Google" id="ProtNLM"/>
    </source>
</evidence>
<reference evidence="3 4" key="1">
    <citation type="journal article" date="2016" name="Mol. Biol. Evol.">
        <title>Comparative Genomics of Early-Diverging Mushroom-Forming Fungi Provides Insights into the Origins of Lignocellulose Decay Capabilities.</title>
        <authorList>
            <person name="Nagy L.G."/>
            <person name="Riley R."/>
            <person name="Tritt A."/>
            <person name="Adam C."/>
            <person name="Daum C."/>
            <person name="Floudas D."/>
            <person name="Sun H."/>
            <person name="Yadav J.S."/>
            <person name="Pangilinan J."/>
            <person name="Larsson K.H."/>
            <person name="Matsuura K."/>
            <person name="Barry K."/>
            <person name="Labutti K."/>
            <person name="Kuo R."/>
            <person name="Ohm R.A."/>
            <person name="Bhattacharya S.S."/>
            <person name="Shirouzu T."/>
            <person name="Yoshinaga Y."/>
            <person name="Martin F.M."/>
            <person name="Grigoriev I.V."/>
            <person name="Hibbett D.S."/>
        </authorList>
    </citation>
    <scope>NUCLEOTIDE SEQUENCE [LARGE SCALE GENOMIC DNA]</scope>
    <source>
        <strain evidence="3 4">HHB14362 ss-1</strain>
    </source>
</reference>
<keyword evidence="2" id="KW-0472">Membrane</keyword>
<evidence type="ECO:0000313" key="3">
    <source>
        <dbReference type="EMBL" id="KZT30101.1"/>
    </source>
</evidence>
<keyword evidence="2" id="KW-1133">Transmembrane helix</keyword>
<proteinExistence type="predicted"/>